<protein>
    <submittedName>
        <fullName evidence="1">Uncharacterized protein</fullName>
    </submittedName>
</protein>
<dbReference type="Proteomes" id="UP000191905">
    <property type="component" value="Unassembled WGS sequence"/>
</dbReference>
<evidence type="ECO:0000313" key="2">
    <source>
        <dbReference type="Proteomes" id="UP000191905"/>
    </source>
</evidence>
<dbReference type="RefSeq" id="WP_080921713.1">
    <property type="nucleotide sequence ID" value="NZ_MDET01000059.1"/>
</dbReference>
<dbReference type="STRING" id="1873176.BFN67_08870"/>
<evidence type="ECO:0000313" key="1">
    <source>
        <dbReference type="EMBL" id="OQM73400.1"/>
    </source>
</evidence>
<sequence length="73" mass="7806">MSIEDGYDLPLRATFEEKGGTPYWHCNLAALPHVGDTVIISSAPKGVRHVVHSIDHHVGGASHRIVIVVAQAA</sequence>
<keyword evidence="2" id="KW-1185">Reference proteome</keyword>
<reference evidence="1 2" key="1">
    <citation type="journal article" date="2016" name="Int. J. Syst. Evol. Microbiol.">
        <title>Pseudaminobacter manganicus sp. nov., isolated from sludge of a manganese mine.</title>
        <authorList>
            <person name="Li J."/>
            <person name="Huang J."/>
            <person name="Liao S."/>
            <person name="Wang G."/>
        </authorList>
    </citation>
    <scope>NUCLEOTIDE SEQUENCE [LARGE SCALE GENOMIC DNA]</scope>
    <source>
        <strain evidence="1 2">JH-7</strain>
    </source>
</reference>
<dbReference type="EMBL" id="MDET01000059">
    <property type="protein sequence ID" value="OQM73400.1"/>
    <property type="molecule type" value="Genomic_DNA"/>
</dbReference>
<accession>A0A1V8RJL0</accession>
<proteinExistence type="predicted"/>
<comment type="caution">
    <text evidence="1">The sequence shown here is derived from an EMBL/GenBank/DDBJ whole genome shotgun (WGS) entry which is preliminary data.</text>
</comment>
<gene>
    <name evidence="1" type="ORF">BFN67_08870</name>
</gene>
<organism evidence="1 2">
    <name type="scientific">Manganibacter manganicus</name>
    <dbReference type="NCBI Taxonomy" id="1873176"/>
    <lineage>
        <taxon>Bacteria</taxon>
        <taxon>Pseudomonadati</taxon>
        <taxon>Pseudomonadota</taxon>
        <taxon>Alphaproteobacteria</taxon>
        <taxon>Hyphomicrobiales</taxon>
        <taxon>Phyllobacteriaceae</taxon>
        <taxon>Manganibacter</taxon>
    </lineage>
</organism>
<dbReference type="AlphaFoldDB" id="A0A1V8RJL0"/>
<name>A0A1V8RJL0_9HYPH</name>